<accession>A0ABX1NEM7</accession>
<evidence type="ECO:0000313" key="2">
    <source>
        <dbReference type="EMBL" id="NMF97727.1"/>
    </source>
</evidence>
<name>A0ABX1NEM7_9RHOO</name>
<evidence type="ECO:0000313" key="3">
    <source>
        <dbReference type="Proteomes" id="UP000634522"/>
    </source>
</evidence>
<evidence type="ECO:0008006" key="4">
    <source>
        <dbReference type="Google" id="ProtNLM"/>
    </source>
</evidence>
<feature type="transmembrane region" description="Helical" evidence="1">
    <location>
        <begin position="495"/>
        <end position="516"/>
    </location>
</feature>
<organism evidence="2 3">
    <name type="scientific">Aromatoleum toluolicum</name>
    <dbReference type="NCBI Taxonomy" id="90060"/>
    <lineage>
        <taxon>Bacteria</taxon>
        <taxon>Pseudomonadati</taxon>
        <taxon>Pseudomonadota</taxon>
        <taxon>Betaproteobacteria</taxon>
        <taxon>Rhodocyclales</taxon>
        <taxon>Rhodocyclaceae</taxon>
        <taxon>Aromatoleum</taxon>
    </lineage>
</organism>
<feature type="transmembrane region" description="Helical" evidence="1">
    <location>
        <begin position="438"/>
        <end position="458"/>
    </location>
</feature>
<dbReference type="Proteomes" id="UP000634522">
    <property type="component" value="Unassembled WGS sequence"/>
</dbReference>
<keyword evidence="1" id="KW-1133">Transmembrane helix</keyword>
<feature type="transmembrane region" description="Helical" evidence="1">
    <location>
        <begin position="96"/>
        <end position="118"/>
    </location>
</feature>
<feature type="transmembrane region" description="Helical" evidence="1">
    <location>
        <begin position="465"/>
        <end position="483"/>
    </location>
</feature>
<keyword evidence="3" id="KW-1185">Reference proteome</keyword>
<evidence type="ECO:0000256" key="1">
    <source>
        <dbReference type="SAM" id="Phobius"/>
    </source>
</evidence>
<feature type="transmembrane region" description="Helical" evidence="1">
    <location>
        <begin position="179"/>
        <end position="202"/>
    </location>
</feature>
<feature type="transmembrane region" description="Helical" evidence="1">
    <location>
        <begin position="139"/>
        <end position="159"/>
    </location>
</feature>
<feature type="transmembrane region" description="Helical" evidence="1">
    <location>
        <begin position="263"/>
        <end position="282"/>
    </location>
</feature>
<reference evidence="2 3" key="1">
    <citation type="submission" date="2019-12" db="EMBL/GenBank/DDBJ databases">
        <title>Comparative genomics gives insights into the taxonomy of the Azoarcus-Aromatoleum group and reveals separate origins of nif in the plant-associated Azoarcus and non-plant-associated Aromatoleum sub-groups.</title>
        <authorList>
            <person name="Lafos M."/>
            <person name="Maluk M."/>
            <person name="Batista M."/>
            <person name="Junghare M."/>
            <person name="Carmona M."/>
            <person name="Faoro H."/>
            <person name="Cruz L.M."/>
            <person name="Battistoni F."/>
            <person name="De Souza E."/>
            <person name="Pedrosa F."/>
            <person name="Chen W.-M."/>
            <person name="Poole P.S."/>
            <person name="Dixon R.A."/>
            <person name="James E.K."/>
        </authorList>
    </citation>
    <scope>NUCLEOTIDE SEQUENCE [LARGE SCALE GENOMIC DNA]</scope>
    <source>
        <strain evidence="2 3">T</strain>
    </source>
</reference>
<keyword evidence="1" id="KW-0812">Transmembrane</keyword>
<keyword evidence="1" id="KW-0472">Membrane</keyword>
<comment type="caution">
    <text evidence="2">The sequence shown here is derived from an EMBL/GenBank/DDBJ whole genome shotgun (WGS) entry which is preliminary data.</text>
</comment>
<dbReference type="RefSeq" id="WP_169140064.1">
    <property type="nucleotide sequence ID" value="NZ_WTVS01000017.1"/>
</dbReference>
<dbReference type="EMBL" id="WTVS01000017">
    <property type="protein sequence ID" value="NMF97727.1"/>
    <property type="molecule type" value="Genomic_DNA"/>
</dbReference>
<proteinExistence type="predicted"/>
<gene>
    <name evidence="2" type="ORF">GPA27_10045</name>
</gene>
<protein>
    <recommendedName>
        <fullName evidence="4">Transmembrane protein</fullName>
    </recommendedName>
</protein>
<feature type="transmembrane region" description="Helical" evidence="1">
    <location>
        <begin position="54"/>
        <end position="76"/>
    </location>
</feature>
<sequence>MQMVRSRQSKQVAVWRLFQENMKTNHSEKEEKGGELVINRDAFRSWVSENLAPVTFLLAYFLTVVVGNLFFLSSSWRVSLQSASYTAAILQFDTLFSAGFWALLFAPFLVTPVVVKTVRLTMSRRVCRIAAWIPEFQRFDYAVVTAACLLYVYLSLWRADAFALFARGADAVSSVEARFLILGQMSFVAKVVLMSLLSYLSIYPLVRWMRTGEMFWAVAMVFNVVIVSVFLTVINMKWPILIFYAGLILSVFVYAKKRVYLKVAIGSVFLISAYLLISTYVFRLSPVNPASITIPPKAESAISAAEGGKASQGVAQIQGSRDIPSGATDLARSLTDESGKRSQDYQPAALKMVETAFEKAPWLISTAVNRMAVIYPYYYQVFTNEGAVCGGVVEQARIGQVCRPSTYIYKRMFQNDRFSGIGTSPASVHVSGYALGGWPVALFALVAASVILGLFSCLPLDESSSVGALGVVGAIAGYHFSQLPGEGPLIYDHGIAWTILALALYAGLRVLGAIVAKRLNYREAAKRVTDDVRGN</sequence>
<feature type="transmembrane region" description="Helical" evidence="1">
    <location>
        <begin position="214"/>
        <end position="234"/>
    </location>
</feature>
<feature type="transmembrane region" description="Helical" evidence="1">
    <location>
        <begin position="240"/>
        <end position="256"/>
    </location>
</feature>